<accession>A0A8E2AMD8</accession>
<sequence>MSCSLAAAALWINRHAIDEGRAETKSMHLCTLRQAQDRLSDSTWPPGHLYARRQVLDCDYRQHQAFGGSECLGLLGCTSDTDMWVGPKRLSLFSALLTRTPDGSVTALGVHDSTEWNWPCKSVRNRGS</sequence>
<dbReference type="Proteomes" id="UP000250043">
    <property type="component" value="Unassembled WGS sequence"/>
</dbReference>
<gene>
    <name evidence="1" type="ORF">OBBRIDRAFT_821721</name>
</gene>
<dbReference type="EMBL" id="KV722623">
    <property type="protein sequence ID" value="OCH84905.1"/>
    <property type="molecule type" value="Genomic_DNA"/>
</dbReference>
<dbReference type="AlphaFoldDB" id="A0A8E2AMD8"/>
<reference evidence="1 2" key="1">
    <citation type="submission" date="2016-07" db="EMBL/GenBank/DDBJ databases">
        <title>Draft genome of the white-rot fungus Obba rivulosa 3A-2.</title>
        <authorList>
            <consortium name="DOE Joint Genome Institute"/>
            <person name="Miettinen O."/>
            <person name="Riley R."/>
            <person name="Acob R."/>
            <person name="Barry K."/>
            <person name="Cullen D."/>
            <person name="De Vries R."/>
            <person name="Hainaut M."/>
            <person name="Hatakka A."/>
            <person name="Henrissat B."/>
            <person name="Hilden K."/>
            <person name="Kuo R."/>
            <person name="Labutti K."/>
            <person name="Lipzen A."/>
            <person name="Makela M.R."/>
            <person name="Sandor L."/>
            <person name="Spatafora J.W."/>
            <person name="Grigoriev I.V."/>
            <person name="Hibbett D.S."/>
        </authorList>
    </citation>
    <scope>NUCLEOTIDE SEQUENCE [LARGE SCALE GENOMIC DNA]</scope>
    <source>
        <strain evidence="1 2">3A-2</strain>
    </source>
</reference>
<proteinExistence type="predicted"/>
<organism evidence="1 2">
    <name type="scientific">Obba rivulosa</name>
    <dbReference type="NCBI Taxonomy" id="1052685"/>
    <lineage>
        <taxon>Eukaryota</taxon>
        <taxon>Fungi</taxon>
        <taxon>Dikarya</taxon>
        <taxon>Basidiomycota</taxon>
        <taxon>Agaricomycotina</taxon>
        <taxon>Agaricomycetes</taxon>
        <taxon>Polyporales</taxon>
        <taxon>Gelatoporiaceae</taxon>
        <taxon>Obba</taxon>
    </lineage>
</organism>
<name>A0A8E2AMD8_9APHY</name>
<evidence type="ECO:0000313" key="2">
    <source>
        <dbReference type="Proteomes" id="UP000250043"/>
    </source>
</evidence>
<evidence type="ECO:0000313" key="1">
    <source>
        <dbReference type="EMBL" id="OCH84905.1"/>
    </source>
</evidence>
<keyword evidence="2" id="KW-1185">Reference proteome</keyword>
<protein>
    <submittedName>
        <fullName evidence="1">Uncharacterized protein</fullName>
    </submittedName>
</protein>